<dbReference type="InterPro" id="IPR000160">
    <property type="entry name" value="GGDEF_dom"/>
</dbReference>
<organism evidence="3 4">
    <name type="scientific">Thermincola ferriacetica</name>
    <dbReference type="NCBI Taxonomy" id="281456"/>
    <lineage>
        <taxon>Bacteria</taxon>
        <taxon>Bacillati</taxon>
        <taxon>Bacillota</taxon>
        <taxon>Clostridia</taxon>
        <taxon>Eubacteriales</taxon>
        <taxon>Thermincolaceae</taxon>
        <taxon>Thermincola</taxon>
    </lineage>
</organism>
<dbReference type="GO" id="GO:1902201">
    <property type="term" value="P:negative regulation of bacterial-type flagellum-dependent cell motility"/>
    <property type="evidence" value="ECO:0007669"/>
    <property type="project" value="TreeGrafter"/>
</dbReference>
<dbReference type="CDD" id="cd01949">
    <property type="entry name" value="GGDEF"/>
    <property type="match status" value="1"/>
</dbReference>
<dbReference type="NCBIfam" id="TIGR00254">
    <property type="entry name" value="GGDEF"/>
    <property type="match status" value="1"/>
</dbReference>
<gene>
    <name evidence="3" type="ORF">Tfer_1634</name>
</gene>
<feature type="transmembrane region" description="Helical" evidence="1">
    <location>
        <begin position="12"/>
        <end position="29"/>
    </location>
</feature>
<dbReference type="InterPro" id="IPR050469">
    <property type="entry name" value="Diguanylate_Cyclase"/>
</dbReference>
<dbReference type="Proteomes" id="UP000037175">
    <property type="component" value="Unassembled WGS sequence"/>
</dbReference>
<dbReference type="Gene3D" id="3.30.70.270">
    <property type="match status" value="1"/>
</dbReference>
<protein>
    <submittedName>
        <fullName evidence="3">Diguanylate cyclase</fullName>
    </submittedName>
</protein>
<dbReference type="GO" id="GO:0043709">
    <property type="term" value="P:cell adhesion involved in single-species biofilm formation"/>
    <property type="evidence" value="ECO:0007669"/>
    <property type="project" value="TreeGrafter"/>
</dbReference>
<proteinExistence type="predicted"/>
<reference evidence="4" key="1">
    <citation type="submission" date="2015-07" db="EMBL/GenBank/DDBJ databases">
        <title>Complete Genome of Thermincola ferriacetica strain Z-0001T.</title>
        <authorList>
            <person name="Lusk B."/>
            <person name="Badalamenti J.P."/>
            <person name="Parameswaran P."/>
            <person name="Bond D.R."/>
            <person name="Torres C.I."/>
        </authorList>
    </citation>
    <scope>NUCLEOTIDE SEQUENCE [LARGE SCALE GENOMIC DNA]</scope>
    <source>
        <strain evidence="4">Z-0001</strain>
    </source>
</reference>
<dbReference type="InterPro" id="IPR029787">
    <property type="entry name" value="Nucleotide_cyclase"/>
</dbReference>
<dbReference type="GO" id="GO:0052621">
    <property type="term" value="F:diguanylate cyclase activity"/>
    <property type="evidence" value="ECO:0007669"/>
    <property type="project" value="TreeGrafter"/>
</dbReference>
<accession>A0A0L6W2K7</accession>
<dbReference type="PANTHER" id="PTHR45138:SF9">
    <property type="entry name" value="DIGUANYLATE CYCLASE DGCM-RELATED"/>
    <property type="match status" value="1"/>
</dbReference>
<dbReference type="EMBL" id="LGTE01000010">
    <property type="protein sequence ID" value="KNZ69613.1"/>
    <property type="molecule type" value="Genomic_DNA"/>
</dbReference>
<dbReference type="Pfam" id="PF00990">
    <property type="entry name" value="GGDEF"/>
    <property type="match status" value="1"/>
</dbReference>
<evidence type="ECO:0000313" key="4">
    <source>
        <dbReference type="Proteomes" id="UP000037175"/>
    </source>
</evidence>
<name>A0A0L6W2K7_9FIRM</name>
<comment type="caution">
    <text evidence="3">The sequence shown here is derived from an EMBL/GenBank/DDBJ whole genome shotgun (WGS) entry which is preliminary data.</text>
</comment>
<keyword evidence="1" id="KW-0472">Membrane</keyword>
<evidence type="ECO:0000256" key="1">
    <source>
        <dbReference type="SAM" id="Phobius"/>
    </source>
</evidence>
<feature type="domain" description="GGDEF" evidence="2">
    <location>
        <begin position="200"/>
        <end position="338"/>
    </location>
</feature>
<keyword evidence="1" id="KW-1133">Transmembrane helix</keyword>
<dbReference type="SMART" id="SM00267">
    <property type="entry name" value="GGDEF"/>
    <property type="match status" value="1"/>
</dbReference>
<dbReference type="PANTHER" id="PTHR45138">
    <property type="entry name" value="REGULATORY COMPONENTS OF SENSORY TRANSDUCTION SYSTEM"/>
    <property type="match status" value="1"/>
</dbReference>
<dbReference type="FunFam" id="3.30.70.270:FF:000001">
    <property type="entry name" value="Diguanylate cyclase domain protein"/>
    <property type="match status" value="1"/>
</dbReference>
<feature type="transmembrane region" description="Helical" evidence="1">
    <location>
        <begin position="41"/>
        <end position="61"/>
    </location>
</feature>
<evidence type="ECO:0000313" key="3">
    <source>
        <dbReference type="EMBL" id="KNZ69613.1"/>
    </source>
</evidence>
<feature type="transmembrane region" description="Helical" evidence="1">
    <location>
        <begin position="142"/>
        <end position="161"/>
    </location>
</feature>
<dbReference type="PROSITE" id="PS50887">
    <property type="entry name" value="GGDEF"/>
    <property type="match status" value="1"/>
</dbReference>
<dbReference type="AlphaFoldDB" id="A0A0L6W2K7"/>
<feature type="transmembrane region" description="Helical" evidence="1">
    <location>
        <begin position="68"/>
        <end position="89"/>
    </location>
</feature>
<feature type="transmembrane region" description="Helical" evidence="1">
    <location>
        <begin position="118"/>
        <end position="136"/>
    </location>
</feature>
<dbReference type="InterPro" id="IPR043128">
    <property type="entry name" value="Rev_trsase/Diguanyl_cyclase"/>
</dbReference>
<keyword evidence="4" id="KW-1185">Reference proteome</keyword>
<evidence type="ECO:0000259" key="2">
    <source>
        <dbReference type="PROSITE" id="PS50887"/>
    </source>
</evidence>
<dbReference type="GO" id="GO:0005886">
    <property type="term" value="C:plasma membrane"/>
    <property type="evidence" value="ECO:0007669"/>
    <property type="project" value="TreeGrafter"/>
</dbReference>
<dbReference type="SUPFAM" id="SSF55073">
    <property type="entry name" value="Nucleotide cyclase"/>
    <property type="match status" value="1"/>
</dbReference>
<keyword evidence="1" id="KW-0812">Transmembrane</keyword>
<sequence length="338" mass="38738">MRQWNYYRDNHIFVIIMRWVLVLFSPVLYHISRLWPQGLDFYALITFIAVNVFLTAATYFRWKLSMRLWVVVHLLDAIIISIMVTARGGVGSENFNVYYLLVLQAGMLFGFRPALYCLILASISYLIAVILTYPQGYEWNVLEIRLIYLWLIGLTSSYLAFSEKKQHHSASIDFLTRTYNRKFLQATVEEEFIRARDAGDSLSVIMIDLDNFKEINDRYGHLAGDSVLEKIAAIIKAKIREIDVAARYGGEEFVVVLPSVTRDLAVEFAELIRDAVQKTCFEIIGNDGEVYKINVTVSCGVACFHSGVQSIDELLAKADECLYRAKQMGRNRVEADFC</sequence>